<dbReference type="NCBIfam" id="TIGR00236">
    <property type="entry name" value="wecB"/>
    <property type="match status" value="1"/>
</dbReference>
<gene>
    <name evidence="7" type="ORF">EV659_102216</name>
</gene>
<dbReference type="InParanoid" id="A0A4R2PS84"/>
<dbReference type="Proteomes" id="UP000295399">
    <property type="component" value="Unassembled WGS sequence"/>
</dbReference>
<dbReference type="InterPro" id="IPR029767">
    <property type="entry name" value="WecB-like"/>
</dbReference>
<dbReference type="OrthoDB" id="9803238at2"/>
<keyword evidence="8" id="KW-1185">Reference proteome</keyword>
<dbReference type="CDD" id="cd03786">
    <property type="entry name" value="GTB_UDP-GlcNAc_2-Epimerase"/>
    <property type="match status" value="1"/>
</dbReference>
<evidence type="ECO:0000313" key="7">
    <source>
        <dbReference type="EMBL" id="TCP37808.1"/>
    </source>
</evidence>
<proteinExistence type="inferred from homology"/>
<evidence type="ECO:0000256" key="5">
    <source>
        <dbReference type="RuleBase" id="RU003513"/>
    </source>
</evidence>
<dbReference type="Pfam" id="PF02350">
    <property type="entry name" value="Epimerase_2"/>
    <property type="match status" value="1"/>
</dbReference>
<organism evidence="7 8">
    <name type="scientific">Rhodothalassium salexigens DSM 2132</name>
    <dbReference type="NCBI Taxonomy" id="1188247"/>
    <lineage>
        <taxon>Bacteria</taxon>
        <taxon>Pseudomonadati</taxon>
        <taxon>Pseudomonadota</taxon>
        <taxon>Alphaproteobacteria</taxon>
        <taxon>Rhodothalassiales</taxon>
        <taxon>Rhodothalassiaceae</taxon>
        <taxon>Rhodothalassium</taxon>
    </lineage>
</organism>
<dbReference type="EMBL" id="SLXO01000002">
    <property type="protein sequence ID" value="TCP37808.1"/>
    <property type="molecule type" value="Genomic_DNA"/>
</dbReference>
<dbReference type="InterPro" id="IPR003331">
    <property type="entry name" value="UDP_GlcNAc_Epimerase_2_dom"/>
</dbReference>
<dbReference type="EC" id="5.1.3.14" evidence="4"/>
<feature type="domain" description="UDP-N-acetylglucosamine 2-epimerase" evidence="6">
    <location>
        <begin position="29"/>
        <end position="360"/>
    </location>
</feature>
<evidence type="ECO:0000259" key="6">
    <source>
        <dbReference type="Pfam" id="PF02350"/>
    </source>
</evidence>
<evidence type="ECO:0000256" key="3">
    <source>
        <dbReference type="ARBA" id="ARBA00038209"/>
    </source>
</evidence>
<dbReference type="AlphaFoldDB" id="A0A4R2PS84"/>
<accession>A0A4R2PS84</accession>
<evidence type="ECO:0000256" key="4">
    <source>
        <dbReference type="ARBA" id="ARBA00038858"/>
    </source>
</evidence>
<protein>
    <recommendedName>
        <fullName evidence="4">UDP-N-acetylglucosamine 2-epimerase (non-hydrolyzing)</fullName>
        <ecNumber evidence="4">5.1.3.14</ecNumber>
    </recommendedName>
</protein>
<comment type="caution">
    <text evidence="7">The sequence shown here is derived from an EMBL/GenBank/DDBJ whole genome shotgun (WGS) entry which is preliminary data.</text>
</comment>
<dbReference type="SUPFAM" id="SSF53756">
    <property type="entry name" value="UDP-Glycosyltransferase/glycogen phosphorylase"/>
    <property type="match status" value="1"/>
</dbReference>
<dbReference type="Gene3D" id="3.40.50.2000">
    <property type="entry name" value="Glycogen Phosphorylase B"/>
    <property type="match status" value="2"/>
</dbReference>
<dbReference type="FunCoup" id="A0A4R2PS84">
    <property type="interactions" value="333"/>
</dbReference>
<reference evidence="7 8" key="1">
    <citation type="submission" date="2019-03" db="EMBL/GenBank/DDBJ databases">
        <title>Genomic Encyclopedia of Type Strains, Phase IV (KMG-IV): sequencing the most valuable type-strain genomes for metagenomic binning, comparative biology and taxonomic classification.</title>
        <authorList>
            <person name="Goeker M."/>
        </authorList>
    </citation>
    <scope>NUCLEOTIDE SEQUENCE [LARGE SCALE GENOMIC DNA]</scope>
    <source>
        <strain evidence="7 8">DSM 2132</strain>
    </source>
</reference>
<sequence length="398" mass="41949">MARPRQPRHVALVVGTRPEAIKLAPVCLALRRTRRVVPIIVCTGQQADLAPRTLAEFGLLPTLSLAPDLLHSPTFARTSRLAGRLATALRRPAGKPLDLILVQGDTLSAVAGAMAGRWLEVPVGHVEAGLRSGDPSDPWPEEQNRRAIAKLAVLHFAPTVQAWRNLVAEGIPQDRITLTGNTGIDAVRLARSWTPMLDTATAGLLSGPAPVLATAHRRNGFGRFQGALAEALNRLAGLGDTVVFVTHTNPRATDPVAARLAPAVQILPPAGFGAFQRLLAHAAAVITDSGGLQEEATVLSRPAVVIRARTERPEAIAAGARLAAPDPGAIVAQTHAARTDPPRPRARWLFGDGYAADRVALRIADFLNAPRTAVGPVATDRLTAAPLTGGAMARQVIE</sequence>
<comment type="catalytic activity">
    <reaction evidence="2">
        <text>UDP-N-acetyl-alpha-D-glucosamine = UDP-N-acetyl-alpha-D-mannosamine</text>
        <dbReference type="Rhea" id="RHEA:17213"/>
        <dbReference type="ChEBI" id="CHEBI:57705"/>
        <dbReference type="ChEBI" id="CHEBI:68623"/>
        <dbReference type="EC" id="5.1.3.14"/>
    </reaction>
</comment>
<keyword evidence="1 5" id="KW-0413">Isomerase</keyword>
<dbReference type="PANTHER" id="PTHR43174:SF2">
    <property type="entry name" value="UDP-N-ACETYLGLUCOSAMINE 2-EPIMERASE"/>
    <property type="match status" value="1"/>
</dbReference>
<dbReference type="GO" id="GO:0008761">
    <property type="term" value="F:UDP-N-acetylglucosamine 2-epimerase activity"/>
    <property type="evidence" value="ECO:0007669"/>
    <property type="project" value="UniProtKB-EC"/>
</dbReference>
<comment type="similarity">
    <text evidence="3 5">Belongs to the UDP-N-acetylglucosamine 2-epimerase family.</text>
</comment>
<dbReference type="RefSeq" id="WP_132707465.1">
    <property type="nucleotide sequence ID" value="NZ_JACIGF010000002.1"/>
</dbReference>
<dbReference type="PANTHER" id="PTHR43174">
    <property type="entry name" value="UDP-N-ACETYLGLUCOSAMINE 2-EPIMERASE"/>
    <property type="match status" value="1"/>
</dbReference>
<evidence type="ECO:0000256" key="2">
    <source>
        <dbReference type="ARBA" id="ARBA00036080"/>
    </source>
</evidence>
<name>A0A4R2PS84_RHOSA</name>
<evidence type="ECO:0000313" key="8">
    <source>
        <dbReference type="Proteomes" id="UP000295399"/>
    </source>
</evidence>
<evidence type="ECO:0000256" key="1">
    <source>
        <dbReference type="ARBA" id="ARBA00023235"/>
    </source>
</evidence>